<comment type="cofactor">
    <cofactor evidence="2">
        <name>Zn(2+)</name>
        <dbReference type="ChEBI" id="CHEBI:29105"/>
    </cofactor>
</comment>
<evidence type="ECO:0000313" key="18">
    <source>
        <dbReference type="Proteomes" id="UP000612808"/>
    </source>
</evidence>
<dbReference type="Gene3D" id="2.60.40.1730">
    <property type="entry name" value="tricorn interacting facor f3 domain"/>
    <property type="match status" value="1"/>
</dbReference>
<dbReference type="Pfam" id="PF17900">
    <property type="entry name" value="Peptidase_M1_N"/>
    <property type="match status" value="1"/>
</dbReference>
<evidence type="ECO:0000256" key="12">
    <source>
        <dbReference type="ARBA" id="ARBA00029811"/>
    </source>
</evidence>
<dbReference type="GO" id="GO:0042277">
    <property type="term" value="F:peptide binding"/>
    <property type="evidence" value="ECO:0007669"/>
    <property type="project" value="TreeGrafter"/>
</dbReference>
<gene>
    <name evidence="17" type="primary">pepN</name>
    <name evidence="17" type="ORF">Aru02nite_43120</name>
</gene>
<dbReference type="Proteomes" id="UP000612808">
    <property type="component" value="Unassembled WGS sequence"/>
</dbReference>
<dbReference type="GO" id="GO:0005737">
    <property type="term" value="C:cytoplasm"/>
    <property type="evidence" value="ECO:0007669"/>
    <property type="project" value="TreeGrafter"/>
</dbReference>
<organism evidence="17 18">
    <name type="scientific">Actinocatenispora rupis</name>
    <dbReference type="NCBI Taxonomy" id="519421"/>
    <lineage>
        <taxon>Bacteria</taxon>
        <taxon>Bacillati</taxon>
        <taxon>Actinomycetota</taxon>
        <taxon>Actinomycetes</taxon>
        <taxon>Micromonosporales</taxon>
        <taxon>Micromonosporaceae</taxon>
        <taxon>Actinocatenispora</taxon>
    </lineage>
</organism>
<dbReference type="PANTHER" id="PTHR11533">
    <property type="entry name" value="PROTEASE M1 ZINC METALLOPROTEASE"/>
    <property type="match status" value="1"/>
</dbReference>
<evidence type="ECO:0000256" key="6">
    <source>
        <dbReference type="ARBA" id="ARBA00022438"/>
    </source>
</evidence>
<dbReference type="FunFam" id="1.10.390.10:FF:000004">
    <property type="entry name" value="Aminopeptidase N"/>
    <property type="match status" value="1"/>
</dbReference>
<feature type="domain" description="Aminopeptidase N-like N-terminal" evidence="16">
    <location>
        <begin position="125"/>
        <end position="195"/>
    </location>
</feature>
<keyword evidence="9" id="KW-0378">Hydrolase</keyword>
<dbReference type="EMBL" id="BOMB01000024">
    <property type="protein sequence ID" value="GID13423.1"/>
    <property type="molecule type" value="Genomic_DNA"/>
</dbReference>
<evidence type="ECO:0000256" key="1">
    <source>
        <dbReference type="ARBA" id="ARBA00000098"/>
    </source>
</evidence>
<evidence type="ECO:0000259" key="15">
    <source>
        <dbReference type="Pfam" id="PF11838"/>
    </source>
</evidence>
<dbReference type="GO" id="GO:0043171">
    <property type="term" value="P:peptide catabolic process"/>
    <property type="evidence" value="ECO:0007669"/>
    <property type="project" value="TreeGrafter"/>
</dbReference>
<dbReference type="Pfam" id="PF01433">
    <property type="entry name" value="Peptidase_M1"/>
    <property type="match status" value="1"/>
</dbReference>
<keyword evidence="8" id="KW-0479">Metal-binding</keyword>
<evidence type="ECO:0000256" key="9">
    <source>
        <dbReference type="ARBA" id="ARBA00022801"/>
    </source>
</evidence>
<dbReference type="Pfam" id="PF11838">
    <property type="entry name" value="ERAP1_C"/>
    <property type="match status" value="1"/>
</dbReference>
<dbReference type="FunFam" id="2.60.40.1730:FF:000010">
    <property type="entry name" value="Putative aminopeptidase N"/>
    <property type="match status" value="1"/>
</dbReference>
<evidence type="ECO:0000256" key="10">
    <source>
        <dbReference type="ARBA" id="ARBA00022833"/>
    </source>
</evidence>
<keyword evidence="10" id="KW-0862">Zinc</keyword>
<dbReference type="GO" id="GO:0006508">
    <property type="term" value="P:proteolysis"/>
    <property type="evidence" value="ECO:0007669"/>
    <property type="project" value="UniProtKB-KW"/>
</dbReference>
<dbReference type="GO" id="GO:0005615">
    <property type="term" value="C:extracellular space"/>
    <property type="evidence" value="ECO:0007669"/>
    <property type="project" value="TreeGrafter"/>
</dbReference>
<dbReference type="Gene3D" id="1.10.390.10">
    <property type="entry name" value="Neutral Protease Domain 2"/>
    <property type="match status" value="1"/>
</dbReference>
<evidence type="ECO:0000256" key="3">
    <source>
        <dbReference type="ARBA" id="ARBA00010136"/>
    </source>
</evidence>
<name>A0A8J3JCE4_9ACTN</name>
<dbReference type="GO" id="GO:0016020">
    <property type="term" value="C:membrane"/>
    <property type="evidence" value="ECO:0007669"/>
    <property type="project" value="TreeGrafter"/>
</dbReference>
<evidence type="ECO:0000256" key="2">
    <source>
        <dbReference type="ARBA" id="ARBA00001947"/>
    </source>
</evidence>
<dbReference type="InterPro" id="IPR014782">
    <property type="entry name" value="Peptidase_M1_dom"/>
</dbReference>
<evidence type="ECO:0000259" key="14">
    <source>
        <dbReference type="Pfam" id="PF01433"/>
    </source>
</evidence>
<accession>A0A8J3JCE4</accession>
<dbReference type="NCBIfam" id="TIGR02412">
    <property type="entry name" value="pepN_strep_liv"/>
    <property type="match status" value="1"/>
</dbReference>
<evidence type="ECO:0000256" key="13">
    <source>
        <dbReference type="ARBA" id="ARBA00031533"/>
    </source>
</evidence>
<sequence length="850" mass="93892">MPGIHNLARTEAAERARLLSDVTYRVELDLTDGSGAPGEQTYSSRSEITFRCAEPGAATFVEISAETLRSATLNGTPLDLSSYDAEKGLAVPGLAAENVLVVDADCVYSTSGQGLHRAVDPVDGEVYLYSQFETNDAQRTFACFDQPDLKAKHTFVVTVPKHWTVVSNSPVAETAEREHDKVVTFTEGALMSTYVTAVCAGPYHEVRDSHDGIDLGVYCRKSLAEHLDADDILTITKQGFDFYHAQFGMRYPLAKYDQLLVPEYNAGAMENFGCITISEEHYLFRSQVTDFEYEQRANTILHELAHMWFGDLVTMRWWDDLWLNESFAEWASHWCNAEATRFADAWTTFLALRKRWGYGQDQLPTTHPVYTDVPDVETVEVNFDGITYAKGASILKQIVAYVGRDAFVRGLRAYFPKHAWGNATFDDLLGALEEASGRELRGYASQWLTTAQVNTLRPEVAVDGDTYSAVAVLQEAPADYPTLRTHRLAIGLYDLDGGKLVRRKRIELDVSGERTEVPELTGERVPDVLLVNDDDLTYAKIRLDERSMATIVEHISHFASSLPRGLVWAAAQDMLRDAELPARQFVQLVATGIAAETDVSLVTILLRTARQAINLYADPAWQATGRAILTSALTDALRTAEPGGGLQLTFAQEYASLARTPDELAVLRGWLAGENVPAGLTVDTDLRWHLTQTLVALGEYGAAEIDAELARDNTASGQRQASLARALRPDADSKADVWHQITTDTKLPNWLQRAMLQGFWHSAQLDLLAPYRDLYFTDVAGVWGRFDGEVAQVFAILGYPSLLVDEATVAATDQWLSGDHPAPLRRLVAEGKDGVQRALRARACDIAAGA</sequence>
<evidence type="ECO:0000259" key="16">
    <source>
        <dbReference type="Pfam" id="PF17900"/>
    </source>
</evidence>
<dbReference type="InterPro" id="IPR024571">
    <property type="entry name" value="ERAP1-like_C_dom"/>
</dbReference>
<dbReference type="InterPro" id="IPR050344">
    <property type="entry name" value="Peptidase_M1_aminopeptidases"/>
</dbReference>
<dbReference type="InterPro" id="IPR012778">
    <property type="entry name" value="Pept_M1_aminopeptidase"/>
</dbReference>
<dbReference type="GO" id="GO:0008270">
    <property type="term" value="F:zinc ion binding"/>
    <property type="evidence" value="ECO:0007669"/>
    <property type="project" value="InterPro"/>
</dbReference>
<comment type="caution">
    <text evidence="17">The sequence shown here is derived from an EMBL/GenBank/DDBJ whole genome shotgun (WGS) entry which is preliminary data.</text>
</comment>
<dbReference type="InterPro" id="IPR045357">
    <property type="entry name" value="Aminopeptidase_N-like_N"/>
</dbReference>
<dbReference type="InterPro" id="IPR001930">
    <property type="entry name" value="Peptidase_M1"/>
</dbReference>
<dbReference type="InterPro" id="IPR027268">
    <property type="entry name" value="Peptidase_M4/M1_CTD_sf"/>
</dbReference>
<evidence type="ECO:0000256" key="8">
    <source>
        <dbReference type="ARBA" id="ARBA00022723"/>
    </source>
</evidence>
<evidence type="ECO:0000256" key="11">
    <source>
        <dbReference type="ARBA" id="ARBA00023049"/>
    </source>
</evidence>
<dbReference type="SUPFAM" id="SSF55486">
    <property type="entry name" value="Metalloproteases ('zincins'), catalytic domain"/>
    <property type="match status" value="1"/>
</dbReference>
<evidence type="ECO:0000256" key="7">
    <source>
        <dbReference type="ARBA" id="ARBA00022670"/>
    </source>
</evidence>
<proteinExistence type="inferred from homology"/>
<evidence type="ECO:0000313" key="17">
    <source>
        <dbReference type="EMBL" id="GID13423.1"/>
    </source>
</evidence>
<feature type="domain" description="Peptidase M1 membrane alanine aminopeptidase" evidence="14">
    <location>
        <begin position="234"/>
        <end position="447"/>
    </location>
</feature>
<dbReference type="AlphaFoldDB" id="A0A8J3JCE4"/>
<feature type="domain" description="ERAP1-like C-terminal" evidence="15">
    <location>
        <begin position="529"/>
        <end position="837"/>
    </location>
</feature>
<dbReference type="PRINTS" id="PR00756">
    <property type="entry name" value="ALADIPTASE"/>
</dbReference>
<dbReference type="PANTHER" id="PTHR11533:SF174">
    <property type="entry name" value="PUROMYCIN-SENSITIVE AMINOPEPTIDASE-RELATED"/>
    <property type="match status" value="1"/>
</dbReference>
<comment type="catalytic activity">
    <reaction evidence="1">
        <text>Release of an N-terminal amino acid, Xaa-|-Yaa- from a peptide, amide or arylamide. Xaa is preferably Ala, but may be most amino acids including Pro (slow action). When a terminal hydrophobic residue is followed by a prolyl residue, the two may be released as an intact Xaa-Pro dipeptide.</text>
        <dbReference type="EC" id="3.4.11.2"/>
    </reaction>
</comment>
<dbReference type="SUPFAM" id="SSF63737">
    <property type="entry name" value="Leukotriene A4 hydrolase N-terminal domain"/>
    <property type="match status" value="1"/>
</dbReference>
<dbReference type="EC" id="3.4.11.2" evidence="4"/>
<protein>
    <recommendedName>
        <fullName evidence="5">Aminopeptidase N</fullName>
        <ecNumber evidence="4">3.4.11.2</ecNumber>
    </recommendedName>
    <alternativeName>
        <fullName evidence="12">Alanine aminopeptidase</fullName>
    </alternativeName>
    <alternativeName>
        <fullName evidence="13">Lysyl aminopeptidase</fullName>
    </alternativeName>
</protein>
<keyword evidence="7" id="KW-0645">Protease</keyword>
<reference evidence="17" key="1">
    <citation type="submission" date="2021-01" db="EMBL/GenBank/DDBJ databases">
        <title>Whole genome shotgun sequence of Actinocatenispora rupis NBRC 107355.</title>
        <authorList>
            <person name="Komaki H."/>
            <person name="Tamura T."/>
        </authorList>
    </citation>
    <scope>NUCLEOTIDE SEQUENCE</scope>
    <source>
        <strain evidence="17">NBRC 107355</strain>
    </source>
</reference>
<comment type="similarity">
    <text evidence="3">Belongs to the peptidase M1 family.</text>
</comment>
<dbReference type="InterPro" id="IPR042097">
    <property type="entry name" value="Aminopeptidase_N-like_N_sf"/>
</dbReference>
<evidence type="ECO:0000256" key="5">
    <source>
        <dbReference type="ARBA" id="ARBA00015611"/>
    </source>
</evidence>
<keyword evidence="11" id="KW-0482">Metalloprotease</keyword>
<dbReference type="GO" id="GO:0016285">
    <property type="term" value="F:alanyl aminopeptidase activity"/>
    <property type="evidence" value="ECO:0007669"/>
    <property type="project" value="UniProtKB-EC"/>
</dbReference>
<dbReference type="GO" id="GO:0070006">
    <property type="term" value="F:metalloaminopeptidase activity"/>
    <property type="evidence" value="ECO:0007669"/>
    <property type="project" value="TreeGrafter"/>
</dbReference>
<keyword evidence="6 17" id="KW-0031">Aminopeptidase</keyword>
<evidence type="ECO:0000256" key="4">
    <source>
        <dbReference type="ARBA" id="ARBA00012564"/>
    </source>
</evidence>
<keyword evidence="18" id="KW-1185">Reference proteome</keyword>
<dbReference type="CDD" id="cd09602">
    <property type="entry name" value="M1_APN"/>
    <property type="match status" value="1"/>
</dbReference>